<dbReference type="InterPro" id="IPR043129">
    <property type="entry name" value="ATPase_NBD"/>
</dbReference>
<dbReference type="NCBIfam" id="NF003520">
    <property type="entry name" value="PRK05183.1"/>
    <property type="match status" value="1"/>
</dbReference>
<dbReference type="SUPFAM" id="SSF53067">
    <property type="entry name" value="Actin-like ATPase domain"/>
    <property type="match status" value="2"/>
</dbReference>
<dbReference type="FunFam" id="3.90.640.10:FF:000003">
    <property type="entry name" value="Molecular chaperone DnaK"/>
    <property type="match status" value="1"/>
</dbReference>
<dbReference type="Pfam" id="PF00012">
    <property type="entry name" value="HSP70"/>
    <property type="match status" value="1"/>
</dbReference>
<geneLocation type="plastid" evidence="8"/>
<keyword evidence="8" id="KW-0346">Stress response</keyword>
<dbReference type="SUPFAM" id="SSF100920">
    <property type="entry name" value="Heat shock protein 70kD (HSP70), peptide-binding domain"/>
    <property type="match status" value="1"/>
</dbReference>
<dbReference type="PRINTS" id="PR00301">
    <property type="entry name" value="HEATSHOCK70"/>
</dbReference>
<evidence type="ECO:0000256" key="2">
    <source>
        <dbReference type="ARBA" id="ARBA00022640"/>
    </source>
</evidence>
<gene>
    <name evidence="5 8" type="primary">dnaK</name>
</gene>
<keyword evidence="5" id="KW-0143">Chaperone</keyword>
<name>A0A4D6BK73_9FLOR</name>
<comment type="similarity">
    <text evidence="5 6">Belongs to the heat shock protein 70 family.</text>
</comment>
<feature type="coiled-coil region" evidence="7">
    <location>
        <begin position="243"/>
        <end position="270"/>
    </location>
</feature>
<dbReference type="GO" id="GO:0140662">
    <property type="term" value="F:ATP-dependent protein folding chaperone"/>
    <property type="evidence" value="ECO:0007669"/>
    <property type="project" value="InterPro"/>
</dbReference>
<dbReference type="GeneID" id="40138537"/>
<dbReference type="PROSITE" id="PS01036">
    <property type="entry name" value="HSP70_3"/>
    <property type="match status" value="1"/>
</dbReference>
<keyword evidence="4 5" id="KW-0067">ATP-binding</keyword>
<organism evidence="8">
    <name type="scientific">Acrochaetium secundatum</name>
    <dbReference type="NCBI Taxonomy" id="209631"/>
    <lineage>
        <taxon>Eukaryota</taxon>
        <taxon>Rhodophyta</taxon>
        <taxon>Florideophyceae</taxon>
        <taxon>Nemaliophycidae</taxon>
        <taxon>Acrochaetiales</taxon>
        <taxon>Acrochaetiaceae</taxon>
        <taxon>Acrochaetium</taxon>
    </lineage>
</organism>
<accession>A0A4D6BK73</accession>
<comment type="subcellular location">
    <subcellularLocation>
        <location evidence="1">Plastid</location>
        <location evidence="1">Chloroplast</location>
    </subcellularLocation>
</comment>
<dbReference type="FunFam" id="3.30.420.40:FF:000004">
    <property type="entry name" value="Molecular chaperone DnaK"/>
    <property type="match status" value="1"/>
</dbReference>
<reference evidence="8" key="1">
    <citation type="journal article" date="2019" name="Phycologia">
        <title>Chloroplast and mitochondrial genomes of Balbiania investiens (Balbianiales, Nemaliophycidae).</title>
        <authorList>
            <person name="Evans J.R."/>
            <person name="StAmour N."/>
            <person name="Verbruggen H."/>
            <person name="Salomaki E.D."/>
            <person name="Vis M.L."/>
        </authorList>
    </citation>
    <scope>NUCLEOTIDE SEQUENCE</scope>
</reference>
<evidence type="ECO:0000256" key="1">
    <source>
        <dbReference type="ARBA" id="ARBA00004229"/>
    </source>
</evidence>
<evidence type="ECO:0000256" key="3">
    <source>
        <dbReference type="ARBA" id="ARBA00022741"/>
    </source>
</evidence>
<dbReference type="Gene3D" id="3.90.640.10">
    <property type="entry name" value="Actin, Chain A, domain 4"/>
    <property type="match status" value="1"/>
</dbReference>
<dbReference type="RefSeq" id="YP_009628639.1">
    <property type="nucleotide sequence ID" value="NC_042170.1"/>
</dbReference>
<dbReference type="CDD" id="cd10234">
    <property type="entry name" value="ASKHA_NBD_HSP70_DnaK-like"/>
    <property type="match status" value="1"/>
</dbReference>
<proteinExistence type="inferred from homology"/>
<keyword evidence="2 8" id="KW-0934">Plastid</keyword>
<keyword evidence="7" id="KW-0175">Coiled coil</keyword>
<dbReference type="PROSITE" id="PS00329">
    <property type="entry name" value="HSP70_2"/>
    <property type="match status" value="1"/>
</dbReference>
<dbReference type="InterPro" id="IPR018181">
    <property type="entry name" value="Heat_shock_70_CS"/>
</dbReference>
<dbReference type="Gene3D" id="1.20.1270.10">
    <property type="match status" value="1"/>
</dbReference>
<dbReference type="InterPro" id="IPR029047">
    <property type="entry name" value="HSP70_peptide-bd_sf"/>
</dbReference>
<evidence type="ECO:0000256" key="6">
    <source>
        <dbReference type="RuleBase" id="RU003322"/>
    </source>
</evidence>
<dbReference type="Gene3D" id="2.60.34.10">
    <property type="entry name" value="Substrate Binding Domain Of DNAk, Chain A, domain 1"/>
    <property type="match status" value="1"/>
</dbReference>
<dbReference type="GO" id="GO:0051082">
    <property type="term" value="F:unfolded protein binding"/>
    <property type="evidence" value="ECO:0007669"/>
    <property type="project" value="InterPro"/>
</dbReference>
<evidence type="ECO:0000256" key="5">
    <source>
        <dbReference type="HAMAP-Rule" id="MF_00332"/>
    </source>
</evidence>
<dbReference type="HAMAP" id="MF_00332">
    <property type="entry name" value="DnaK"/>
    <property type="match status" value="1"/>
</dbReference>
<dbReference type="EMBL" id="MH026107">
    <property type="protein sequence ID" value="QBX88422.1"/>
    <property type="molecule type" value="Genomic_DNA"/>
</dbReference>
<dbReference type="FunFam" id="1.20.1270.10:FF:000001">
    <property type="entry name" value="Molecular chaperone DnaK"/>
    <property type="match status" value="1"/>
</dbReference>
<evidence type="ECO:0000256" key="7">
    <source>
        <dbReference type="SAM" id="Coils"/>
    </source>
</evidence>
<evidence type="ECO:0000256" key="4">
    <source>
        <dbReference type="ARBA" id="ARBA00022840"/>
    </source>
</evidence>
<dbReference type="GO" id="GO:0009507">
    <property type="term" value="C:chloroplast"/>
    <property type="evidence" value="ECO:0007669"/>
    <property type="project" value="UniProtKB-SubCell"/>
</dbReference>
<dbReference type="SUPFAM" id="SSF100934">
    <property type="entry name" value="Heat shock protein 70kD (HSP70), C-terminal subdomain"/>
    <property type="match status" value="1"/>
</dbReference>
<dbReference type="Gene3D" id="3.30.420.40">
    <property type="match status" value="2"/>
</dbReference>
<dbReference type="AlphaFoldDB" id="A0A4D6BK73"/>
<sequence>MSKVVGIDLGTTNSVVAVMEGGKPIVIPNSEGFRTTASVVAYTKTGDKLVGQIAKRQAVINPENTFYSVKRFIGRKKEEVNQELSQSSYTVKTDNDSIKLNCPALNKEFAPEEISAQVLRKLVEDASKYLGEPVTKAVITVPAYFNDSQRQATKDSGKIAGLEVLRIINEPTAASLSYGLDKKDNETILVFDLGGGTFDVSILEVGDGVFEVLSTSGDTHLGGDDFDRQIVDWLISEFQKDEGINLREDKQALQRLMEAAEKAKVELSSMPQTDINLPFITATNTGPKHLERNISRAKFEDLCLDLIKRCEIPVRNALKDAQLDTIKIDEVVLVGGSTRIPAVQEVVKKIIGKNPNQSVNPDEVVAIGAAVQAGVLAGEVKDILLLDVTPLSLGVETLGGVMTKIIPRNTTIPTKKSEVFSTAVDNQPNVEIHVLQGEREFTKDNKSLGTFRLDGIMPAPRGVPQIEVIFDIDANGILSVKATDKGSGKEQSITISGASTLPKDEVEKMVSDAENNAGIDKQKREQIEIKNQADSFCYQSERQISDLGEKIDESSKKDIENQIKSLRQAIEKEQFEQISTLQEDLKKAMMEIGKKAYENNTASEQTVGKVDTDVIDTEFSETK</sequence>
<comment type="function">
    <text evidence="5">Acts as a chaperone.</text>
</comment>
<dbReference type="NCBIfam" id="NF001413">
    <property type="entry name" value="PRK00290.1"/>
    <property type="match status" value="1"/>
</dbReference>
<dbReference type="InterPro" id="IPR029048">
    <property type="entry name" value="HSP70_C_sf"/>
</dbReference>
<dbReference type="PANTHER" id="PTHR19375">
    <property type="entry name" value="HEAT SHOCK PROTEIN 70KDA"/>
    <property type="match status" value="1"/>
</dbReference>
<evidence type="ECO:0000313" key="8">
    <source>
        <dbReference type="EMBL" id="QBX88422.1"/>
    </source>
</evidence>
<dbReference type="FunFam" id="2.60.34.10:FF:000014">
    <property type="entry name" value="Chaperone protein DnaK HSP70"/>
    <property type="match status" value="1"/>
</dbReference>
<dbReference type="PROSITE" id="PS00297">
    <property type="entry name" value="HSP70_1"/>
    <property type="match status" value="1"/>
</dbReference>
<dbReference type="GO" id="GO:0005524">
    <property type="term" value="F:ATP binding"/>
    <property type="evidence" value="ECO:0007669"/>
    <property type="project" value="UniProtKB-UniRule"/>
</dbReference>
<dbReference type="InterPro" id="IPR013126">
    <property type="entry name" value="Hsp_70_fam"/>
</dbReference>
<protein>
    <recommendedName>
        <fullName evidence="5">Chaperone protein DnaK</fullName>
    </recommendedName>
    <alternativeName>
        <fullName evidence="5">HSP70</fullName>
    </alternativeName>
    <alternativeName>
        <fullName evidence="5">Heat shock 70 kDa protein</fullName>
    </alternativeName>
    <alternativeName>
        <fullName evidence="5">Heat shock protein 70</fullName>
    </alternativeName>
</protein>
<keyword evidence="3 5" id="KW-0547">Nucleotide-binding</keyword>
<dbReference type="NCBIfam" id="TIGR02350">
    <property type="entry name" value="prok_dnaK"/>
    <property type="match status" value="1"/>
</dbReference>
<dbReference type="InterPro" id="IPR012725">
    <property type="entry name" value="Chaperone_DnaK"/>
</dbReference>